<organism evidence="1 2">
    <name type="scientific">Dokdonella immobilis</name>
    <dbReference type="NCBI Taxonomy" id="578942"/>
    <lineage>
        <taxon>Bacteria</taxon>
        <taxon>Pseudomonadati</taxon>
        <taxon>Pseudomonadota</taxon>
        <taxon>Gammaproteobacteria</taxon>
        <taxon>Lysobacterales</taxon>
        <taxon>Rhodanobacteraceae</taxon>
        <taxon>Dokdonella</taxon>
    </lineage>
</organism>
<dbReference type="AlphaFoldDB" id="A0A1I5BD48"/>
<reference evidence="1 2" key="1">
    <citation type="submission" date="2016-10" db="EMBL/GenBank/DDBJ databases">
        <authorList>
            <person name="de Groot N.N."/>
        </authorList>
    </citation>
    <scope>NUCLEOTIDE SEQUENCE [LARGE SCALE GENOMIC DNA]</scope>
    <source>
        <strain evidence="1 2">CGMCC 1.7659</strain>
    </source>
</reference>
<sequence length="66" mass="7221">LDGLITVRGGIAHRVKHSKSVLKRDVMSSANFINFLAAKSSNAVRSHLYSRVGAYPWGRFTYKGAG</sequence>
<keyword evidence="2" id="KW-1185">Reference proteome</keyword>
<dbReference type="RefSeq" id="WP_217647934.1">
    <property type="nucleotide sequence ID" value="NZ_FOVF01000069.1"/>
</dbReference>
<feature type="non-terminal residue" evidence="1">
    <location>
        <position position="1"/>
    </location>
</feature>
<name>A0A1I5BD48_9GAMM</name>
<dbReference type="Proteomes" id="UP000198575">
    <property type="component" value="Unassembled WGS sequence"/>
</dbReference>
<protein>
    <submittedName>
        <fullName evidence="1">Uncharacterized protein</fullName>
    </submittedName>
</protein>
<evidence type="ECO:0000313" key="2">
    <source>
        <dbReference type="Proteomes" id="UP000198575"/>
    </source>
</evidence>
<proteinExistence type="predicted"/>
<accession>A0A1I5BD48</accession>
<evidence type="ECO:0000313" key="1">
    <source>
        <dbReference type="EMBL" id="SFN72580.1"/>
    </source>
</evidence>
<dbReference type="EMBL" id="FOVF01000069">
    <property type="protein sequence ID" value="SFN72580.1"/>
    <property type="molecule type" value="Genomic_DNA"/>
</dbReference>
<gene>
    <name evidence="1" type="ORF">SAMN05216289_1692</name>
</gene>